<protein>
    <submittedName>
        <fullName evidence="1">Uncharacterized protein</fullName>
    </submittedName>
</protein>
<name>A0ABR4AEM3_9LECA</name>
<proteinExistence type="predicted"/>
<sequence>MNLDSMSSSSTLGLQVRVSPFYVHPTRYICTTAASALEASKRPLTTAWLVNELGVPCLNSLVYFEHNPLGSLRQWKDFAPGLDDKEALSHRSLLVLHVLRKV</sequence>
<organism evidence="1 2">
    <name type="scientific">Stereocaulon virgatum</name>
    <dbReference type="NCBI Taxonomy" id="373712"/>
    <lineage>
        <taxon>Eukaryota</taxon>
        <taxon>Fungi</taxon>
        <taxon>Dikarya</taxon>
        <taxon>Ascomycota</taxon>
        <taxon>Pezizomycotina</taxon>
        <taxon>Lecanoromycetes</taxon>
        <taxon>OSLEUM clade</taxon>
        <taxon>Lecanoromycetidae</taxon>
        <taxon>Lecanorales</taxon>
        <taxon>Lecanorineae</taxon>
        <taxon>Stereocaulaceae</taxon>
        <taxon>Stereocaulon</taxon>
    </lineage>
</organism>
<dbReference type="EMBL" id="JBEFKJ010000009">
    <property type="protein sequence ID" value="KAL2044279.1"/>
    <property type="molecule type" value="Genomic_DNA"/>
</dbReference>
<gene>
    <name evidence="1" type="ORF">N7G274_002984</name>
</gene>
<reference evidence="1 2" key="1">
    <citation type="submission" date="2024-09" db="EMBL/GenBank/DDBJ databases">
        <title>Rethinking Asexuality: The Enigmatic Case of Functional Sexual Genes in Lepraria (Stereocaulaceae).</title>
        <authorList>
            <person name="Doellman M."/>
            <person name="Sun Y."/>
            <person name="Barcenas-Pena A."/>
            <person name="Lumbsch H.T."/>
            <person name="Grewe F."/>
        </authorList>
    </citation>
    <scope>NUCLEOTIDE SEQUENCE [LARGE SCALE GENOMIC DNA]</scope>
    <source>
        <strain evidence="1 2">Mercado 3170</strain>
    </source>
</reference>
<dbReference type="Proteomes" id="UP001590950">
    <property type="component" value="Unassembled WGS sequence"/>
</dbReference>
<accession>A0ABR4AEM3</accession>
<comment type="caution">
    <text evidence="1">The sequence shown here is derived from an EMBL/GenBank/DDBJ whole genome shotgun (WGS) entry which is preliminary data.</text>
</comment>
<evidence type="ECO:0000313" key="2">
    <source>
        <dbReference type="Proteomes" id="UP001590950"/>
    </source>
</evidence>
<evidence type="ECO:0000313" key="1">
    <source>
        <dbReference type="EMBL" id="KAL2044279.1"/>
    </source>
</evidence>
<keyword evidence="2" id="KW-1185">Reference proteome</keyword>